<dbReference type="CDD" id="cd16558">
    <property type="entry name" value="RING-HC_RNF207"/>
    <property type="match status" value="1"/>
</dbReference>
<dbReference type="InterPro" id="IPR001841">
    <property type="entry name" value="Znf_RING"/>
</dbReference>
<dbReference type="HOGENOM" id="CLU_309874_0_0_1"/>
<dbReference type="GO" id="GO:0030544">
    <property type="term" value="F:Hsp70 protein binding"/>
    <property type="evidence" value="ECO:0007669"/>
    <property type="project" value="InterPro"/>
</dbReference>
<dbReference type="Proteomes" id="UP000009046">
    <property type="component" value="Unassembled WGS sequence"/>
</dbReference>
<dbReference type="InParanoid" id="E0VT29"/>
<feature type="compositionally biased region" description="Low complexity" evidence="7">
    <location>
        <begin position="624"/>
        <end position="634"/>
    </location>
</feature>
<keyword evidence="4" id="KW-0862">Zinc</keyword>
<dbReference type="Pfam" id="PF00643">
    <property type="entry name" value="zf-B_box"/>
    <property type="match status" value="1"/>
</dbReference>
<dbReference type="InterPro" id="IPR017907">
    <property type="entry name" value="Znf_RING_CS"/>
</dbReference>
<keyword evidence="2" id="KW-0479">Metal-binding</keyword>
<evidence type="ECO:0000256" key="7">
    <source>
        <dbReference type="SAM" id="MobiDB-lite"/>
    </source>
</evidence>
<evidence type="ECO:0000313" key="10">
    <source>
        <dbReference type="EMBL" id="EEB16535.1"/>
    </source>
</evidence>
<evidence type="ECO:0000256" key="6">
    <source>
        <dbReference type="SAM" id="Coils"/>
    </source>
</evidence>
<dbReference type="PANTHER" id="PTHR22635:SF0">
    <property type="entry name" value="RING FINGER PROTEIN 207"/>
    <property type="match status" value="1"/>
</dbReference>
<evidence type="ECO:0000259" key="9">
    <source>
        <dbReference type="PROSITE" id="PS50119"/>
    </source>
</evidence>
<feature type="region of interest" description="Disordered" evidence="7">
    <location>
        <begin position="598"/>
        <end position="634"/>
    </location>
</feature>
<dbReference type="SUPFAM" id="SSF57850">
    <property type="entry name" value="RING/U-box"/>
    <property type="match status" value="1"/>
</dbReference>
<feature type="compositionally biased region" description="Polar residues" evidence="7">
    <location>
        <begin position="873"/>
        <end position="883"/>
    </location>
</feature>
<name>E0VT29_PEDHC</name>
<sequence length="1129" mass="128712">MPAPGSQMGSLYPPPDGIENDSGGLVGGELSSSQTRNPLICYLCNDYYSNPCLLQCYHTFCLKCLRGREVEGRISCPVCGTLTSLRDNSVLPPPDNLMKQLMELVNAENPPCANCDKRDKNSMFFCSTCGQSLCNQCRENTHRAKMFSTHDIFHMSKCMKDSQKRCPTHGELFIMFNNAQNSMLCVTCFKDAPHETRLHCVDIDAAYTQTSKKLDRAVITLCEVQNSVREGLLMFKTHLEELRHNMDCEKHTINTFCQGMQESIAKTHSNMMMEVQRQYETKERSFRGQLVHLGIILPVIQLHLLLCQSFTNIANKFQFLDMANSMIDRLSAVTQLTQPQRPIQSSQIRTNYRNEFAQCLEPWIGKTAQSIPRSGPTTQEPLGSIDHFNAILLPQQPGLGIHAQQPSKRQQTVLRTKAMEGEGPFSNHCRSFDTQVKELSQQLSMVKERLNDLHRDVSLLRRVQTPPLINRYQRINGDCSLLEEQLEKHQVELNRMKNVFDTLWEEQLCRIHVEQDIFQSQANEIISLRAEVKHLTAVAHQLEPYIKSFSAAQMTSSNKIQESKSLQQNQEFTNLHSQQLQTLLDHINSLQLDRNKFHSQSNISSASSKTSAKDGKERPRSKTPSHSPGASAGPSLDQGCAFVYECQKIQQQISGETSGGGSGDKQRGVFSQLIDKVRSKDDRKKSVDDRERCQLNKDKSKSGEIIISRSKERLVDDFQNNQKQSTGLTNKTKHNKKETKCIKDGKVVASVYQSLSGKVLGTKTETEMDDMKTESRLPPPPPPARRTTSSSQEHQQGTDIREKLEIHLKEKLQEMGSRGGKSMTRHHHVSKMDKSHSLDGKITDDYQRISDAMSYGPNDIKPSRSLIHRESQNSKTGMTSTSPRRQERKSRDRSIDKERTRERREKVEKTRDRSRDSRGSGESRDGSREERDRIRQKEGRERSRERRLRRDKYGRYYPASDTEDNVFYRSGNFNKKQNSFDSLTLSPVSVGSRKSSGDLEDRKTLVLVIGNHKSQSKQRQGSLKQRSWETFPPKKKNGSDYYDGRSHRHSTGYNSRGYSVQERRRSLERTTKTRDKNRESPPEGPLRKADSFEGHEEAVRTLVAAVHQTRSHKLQQSRKSKTSGGHVSN</sequence>
<feature type="compositionally biased region" description="Polar residues" evidence="7">
    <location>
        <begin position="971"/>
        <end position="994"/>
    </location>
</feature>
<feature type="compositionally biased region" description="Basic and acidic residues" evidence="7">
    <location>
        <begin position="1061"/>
        <end position="1099"/>
    </location>
</feature>
<dbReference type="EMBL" id="AAZO01005203">
    <property type="status" value="NOT_ANNOTATED_CDS"/>
    <property type="molecule type" value="Genomic_DNA"/>
</dbReference>
<reference evidence="11" key="3">
    <citation type="submission" date="2020-05" db="UniProtKB">
        <authorList>
            <consortium name="EnsemblMetazoa"/>
        </authorList>
    </citation>
    <scope>IDENTIFICATION</scope>
    <source>
        <strain evidence="11">USDA</strain>
    </source>
</reference>
<dbReference type="VEuPathDB" id="VectorBase:PHUM426100"/>
<organism>
    <name type="scientific">Pediculus humanus subsp. corporis</name>
    <name type="common">Body louse</name>
    <dbReference type="NCBI Taxonomy" id="121224"/>
    <lineage>
        <taxon>Eukaryota</taxon>
        <taxon>Metazoa</taxon>
        <taxon>Ecdysozoa</taxon>
        <taxon>Arthropoda</taxon>
        <taxon>Hexapoda</taxon>
        <taxon>Insecta</taxon>
        <taxon>Pterygota</taxon>
        <taxon>Neoptera</taxon>
        <taxon>Paraneoptera</taxon>
        <taxon>Psocodea</taxon>
        <taxon>Troctomorpha</taxon>
        <taxon>Phthiraptera</taxon>
        <taxon>Anoplura</taxon>
        <taxon>Pediculidae</taxon>
        <taxon>Pediculus</taxon>
    </lineage>
</organism>
<dbReference type="PROSITE" id="PS50089">
    <property type="entry name" value="ZF_RING_2"/>
    <property type="match status" value="1"/>
</dbReference>
<feature type="domain" description="B box-type" evidence="9">
    <location>
        <begin position="107"/>
        <end position="155"/>
    </location>
</feature>
<evidence type="ECO:0000256" key="4">
    <source>
        <dbReference type="ARBA" id="ARBA00022833"/>
    </source>
</evidence>
<dbReference type="Pfam" id="PF00097">
    <property type="entry name" value="zf-C3HC4"/>
    <property type="match status" value="1"/>
</dbReference>
<dbReference type="InterPro" id="IPR018957">
    <property type="entry name" value="Znf_C3HC4_RING-type"/>
</dbReference>
<dbReference type="PANTHER" id="PTHR22635">
    <property type="entry name" value="RING FINGER PROTEIN 207"/>
    <property type="match status" value="1"/>
</dbReference>
<gene>
    <name evidence="11" type="primary">8229961</name>
    <name evidence="10" type="ORF">Phum_PHUM426100</name>
</gene>
<feature type="compositionally biased region" description="Basic residues" evidence="7">
    <location>
        <begin position="1109"/>
        <end position="1121"/>
    </location>
</feature>
<dbReference type="eggNOG" id="KOG2177">
    <property type="taxonomic scope" value="Eukaryota"/>
</dbReference>
<dbReference type="InterPro" id="IPR000315">
    <property type="entry name" value="Znf_B-box"/>
</dbReference>
<feature type="region of interest" description="Disordered" evidence="7">
    <location>
        <begin position="716"/>
        <end position="738"/>
    </location>
</feature>
<feature type="coiled-coil region" evidence="6">
    <location>
        <begin position="436"/>
        <end position="499"/>
    </location>
</feature>
<dbReference type="CTD" id="8229961"/>
<reference evidence="10" key="1">
    <citation type="submission" date="2007-04" db="EMBL/GenBank/DDBJ databases">
        <title>Annotation of Pediculus humanus corporis strain USDA.</title>
        <authorList>
            <person name="Kirkness E."/>
            <person name="Hannick L."/>
            <person name="Hass B."/>
            <person name="Bruggner R."/>
            <person name="Lawson D."/>
            <person name="Bidwell S."/>
            <person name="Joardar V."/>
            <person name="Caler E."/>
            <person name="Walenz B."/>
            <person name="Inman J."/>
            <person name="Schobel S."/>
            <person name="Galinsky K."/>
            <person name="Amedeo P."/>
            <person name="Strausberg R."/>
        </authorList>
    </citation>
    <scope>NUCLEOTIDE SEQUENCE</scope>
    <source>
        <strain evidence="10">USDA</strain>
    </source>
</reference>
<dbReference type="SMART" id="SM00184">
    <property type="entry name" value="RING"/>
    <property type="match status" value="1"/>
</dbReference>
<reference evidence="10" key="2">
    <citation type="submission" date="2007-04" db="EMBL/GenBank/DDBJ databases">
        <title>The genome of the human body louse.</title>
        <authorList>
            <consortium name="The Human Body Louse Genome Consortium"/>
            <person name="Kirkness E."/>
            <person name="Walenz B."/>
            <person name="Hass B."/>
            <person name="Bruggner R."/>
            <person name="Strausberg R."/>
        </authorList>
    </citation>
    <scope>NUCLEOTIDE SEQUENCE</scope>
    <source>
        <strain evidence="10">USDA</strain>
    </source>
</reference>
<evidence type="ECO:0000256" key="3">
    <source>
        <dbReference type="ARBA" id="ARBA00022771"/>
    </source>
</evidence>
<evidence type="ECO:0000313" key="11">
    <source>
        <dbReference type="EnsemblMetazoa" id="PHUM426100-PA"/>
    </source>
</evidence>
<dbReference type="GO" id="GO:0008270">
    <property type="term" value="F:zinc ion binding"/>
    <property type="evidence" value="ECO:0007669"/>
    <property type="project" value="UniProtKB-KW"/>
</dbReference>
<dbReference type="Gene3D" id="3.30.40.10">
    <property type="entry name" value="Zinc/RING finger domain, C3HC4 (zinc finger)"/>
    <property type="match status" value="1"/>
</dbReference>
<dbReference type="PROSITE" id="PS00518">
    <property type="entry name" value="ZF_RING_1"/>
    <property type="match status" value="1"/>
</dbReference>
<dbReference type="PROSITE" id="PS50119">
    <property type="entry name" value="ZF_BBOX"/>
    <property type="match status" value="1"/>
</dbReference>
<keyword evidence="12" id="KW-1185">Reference proteome</keyword>
<feature type="compositionally biased region" description="Basic and acidic residues" evidence="7">
    <location>
        <begin position="830"/>
        <end position="848"/>
    </location>
</feature>
<protein>
    <recommendedName>
        <fullName evidence="1">RING finger protein 207</fullName>
    </recommendedName>
</protein>
<dbReference type="STRING" id="121224.E0VT29"/>
<evidence type="ECO:0000256" key="1">
    <source>
        <dbReference type="ARBA" id="ARBA00021526"/>
    </source>
</evidence>
<dbReference type="InterPro" id="IPR013083">
    <property type="entry name" value="Znf_RING/FYVE/PHD"/>
</dbReference>
<feature type="region of interest" description="Disordered" evidence="7">
    <location>
        <begin position="814"/>
        <end position="998"/>
    </location>
</feature>
<keyword evidence="3 5" id="KW-0863">Zinc-finger</keyword>
<dbReference type="EMBL" id="DS235759">
    <property type="protein sequence ID" value="EEB16535.1"/>
    <property type="molecule type" value="Genomic_DNA"/>
</dbReference>
<dbReference type="GeneID" id="8229961"/>
<feature type="compositionally biased region" description="Polar residues" evidence="7">
    <location>
        <begin position="718"/>
        <end position="728"/>
    </location>
</feature>
<evidence type="ECO:0000256" key="5">
    <source>
        <dbReference type="PROSITE-ProRule" id="PRU00024"/>
    </source>
</evidence>
<dbReference type="SMART" id="SM00336">
    <property type="entry name" value="BBOX"/>
    <property type="match status" value="2"/>
</dbReference>
<feature type="region of interest" description="Disordered" evidence="7">
    <location>
        <begin position="1010"/>
        <end position="1129"/>
    </location>
</feature>
<dbReference type="Gene3D" id="3.30.160.60">
    <property type="entry name" value="Classic Zinc Finger"/>
    <property type="match status" value="1"/>
</dbReference>
<feature type="region of interest" description="Disordered" evidence="7">
    <location>
        <begin position="1"/>
        <end position="30"/>
    </location>
</feature>
<dbReference type="EnsemblMetazoa" id="PHUM426100-RA">
    <property type="protein sequence ID" value="PHUM426100-PA"/>
    <property type="gene ID" value="PHUM426100"/>
</dbReference>
<feature type="domain" description="RING-type" evidence="8">
    <location>
        <begin position="41"/>
        <end position="79"/>
    </location>
</feature>
<feature type="compositionally biased region" description="Low complexity" evidence="7">
    <location>
        <begin position="599"/>
        <end position="610"/>
    </location>
</feature>
<evidence type="ECO:0000313" key="12">
    <source>
        <dbReference type="Proteomes" id="UP000009046"/>
    </source>
</evidence>
<accession>E0VT29</accession>
<feature type="compositionally biased region" description="Basic and acidic residues" evidence="7">
    <location>
        <begin position="611"/>
        <end position="620"/>
    </location>
</feature>
<proteinExistence type="predicted"/>
<feature type="compositionally biased region" description="Basic and acidic residues" evidence="7">
    <location>
        <begin position="889"/>
        <end position="944"/>
    </location>
</feature>
<feature type="compositionally biased region" description="Polar residues" evidence="7">
    <location>
        <begin position="786"/>
        <end position="798"/>
    </location>
</feature>
<dbReference type="GO" id="GO:0048471">
    <property type="term" value="C:perinuclear region of cytoplasm"/>
    <property type="evidence" value="ECO:0007669"/>
    <property type="project" value="TreeGrafter"/>
</dbReference>
<dbReference type="Gene3D" id="1.20.58.1540">
    <property type="entry name" value="Actin interacting protein 3, C-terminal domain"/>
    <property type="match status" value="1"/>
</dbReference>
<keyword evidence="6" id="KW-0175">Coiled coil</keyword>
<dbReference type="CDD" id="cd19814">
    <property type="entry name" value="Bbox1_RNF207-like"/>
    <property type="match status" value="1"/>
</dbReference>
<dbReference type="OrthoDB" id="9049620at2759"/>
<dbReference type="AlphaFoldDB" id="E0VT29"/>
<dbReference type="KEGG" id="phu:Phum_PHUM426100"/>
<evidence type="ECO:0000256" key="2">
    <source>
        <dbReference type="ARBA" id="ARBA00022723"/>
    </source>
</evidence>
<feature type="region of interest" description="Disordered" evidence="7">
    <location>
        <begin position="760"/>
        <end position="799"/>
    </location>
</feature>
<evidence type="ECO:0000259" key="8">
    <source>
        <dbReference type="PROSITE" id="PS50089"/>
    </source>
</evidence>
<dbReference type="GO" id="GO:0044325">
    <property type="term" value="F:transmembrane transporter binding"/>
    <property type="evidence" value="ECO:0007669"/>
    <property type="project" value="TreeGrafter"/>
</dbReference>
<feature type="compositionally biased region" description="Basic and acidic residues" evidence="7">
    <location>
        <begin position="764"/>
        <end position="775"/>
    </location>
</feature>
<dbReference type="InterPro" id="IPR039320">
    <property type="entry name" value="RNF207"/>
</dbReference>
<dbReference type="RefSeq" id="XP_002429273.1">
    <property type="nucleotide sequence ID" value="XM_002429228.1"/>
</dbReference>